<sequence>MTGDRHASFGRTLAAMQGHQQGHHGWNAFHRALLDLTASSDPALDRILTAVRHKRPSMSDSHLITLLGIAVRQLASTHPDVASVFEPEALPAERSRSLGAALERHETEAVDLLTSHSNSFTGARRFLVPQLLIGGFARHFGVDEVRLLDVGTGLGALPRQLNNREVFDRFAADLTWLPERPPYLDIPLAVRHGIDAAPLPTTDWVGSCHGPSAYYEDRWSELVWSLERAAATAGQVRLSALDVLDRAQLAGFLRTHRFNVITCNFVLYQYEREVRQRLIAELVGQLAAPGLFLSMEPSHDLVRQGSRVTGYLAGDPRPLHLADAEDAHFIGRVTAGADLAAVIGPGTGGGS</sequence>
<dbReference type="SUPFAM" id="SSF53335">
    <property type="entry name" value="S-adenosyl-L-methionine-dependent methyltransferases"/>
    <property type="match status" value="1"/>
</dbReference>
<dbReference type="PATRIC" id="fig|2064.6.peg.6949"/>
<name>A0A0D0N5P0_KITGR</name>
<keyword evidence="2" id="KW-1185">Reference proteome</keyword>
<reference evidence="1 2" key="1">
    <citation type="submission" date="2015-02" db="EMBL/GenBank/DDBJ databases">
        <title>Draft genome sequence of Kitasatospora griseola MF730-N6, a bafilomycin, terpentecin and satosporin producer.</title>
        <authorList>
            <person name="Arens J.C."/>
            <person name="Haltli B."/>
            <person name="Kerr R.G."/>
        </authorList>
    </citation>
    <scope>NUCLEOTIDE SEQUENCE [LARGE SCALE GENOMIC DNA]</scope>
    <source>
        <strain evidence="1 2">MF730-N6</strain>
    </source>
</reference>
<dbReference type="RefSeq" id="WP_043915809.1">
    <property type="nucleotide sequence ID" value="NZ_JXZB01000004.1"/>
</dbReference>
<organism evidence="1 2">
    <name type="scientific">Kitasatospora griseola</name>
    <name type="common">Streptomyces griseolosporeus</name>
    <dbReference type="NCBI Taxonomy" id="2064"/>
    <lineage>
        <taxon>Bacteria</taxon>
        <taxon>Bacillati</taxon>
        <taxon>Actinomycetota</taxon>
        <taxon>Actinomycetes</taxon>
        <taxon>Kitasatosporales</taxon>
        <taxon>Streptomycetaceae</taxon>
        <taxon>Kitasatospora</taxon>
    </lineage>
</organism>
<dbReference type="AlphaFoldDB" id="A0A0D0N5P0"/>
<proteinExistence type="predicted"/>
<dbReference type="Proteomes" id="UP000032066">
    <property type="component" value="Unassembled WGS sequence"/>
</dbReference>
<dbReference type="EMBL" id="JXZB01000004">
    <property type="protein sequence ID" value="KIQ63445.1"/>
    <property type="molecule type" value="Genomic_DNA"/>
</dbReference>
<dbReference type="OrthoDB" id="4135205at2"/>
<protein>
    <submittedName>
        <fullName evidence="1">Uncharacterized protein</fullName>
    </submittedName>
</protein>
<accession>A0A0D0N5P0</accession>
<dbReference type="Gene3D" id="3.40.50.150">
    <property type="entry name" value="Vaccinia Virus protein VP39"/>
    <property type="match status" value="1"/>
</dbReference>
<dbReference type="InterPro" id="IPR029063">
    <property type="entry name" value="SAM-dependent_MTases_sf"/>
</dbReference>
<evidence type="ECO:0000313" key="1">
    <source>
        <dbReference type="EMBL" id="KIQ63445.1"/>
    </source>
</evidence>
<comment type="caution">
    <text evidence="1">The sequence shown here is derived from an EMBL/GenBank/DDBJ whole genome shotgun (WGS) entry which is preliminary data.</text>
</comment>
<evidence type="ECO:0000313" key="2">
    <source>
        <dbReference type="Proteomes" id="UP000032066"/>
    </source>
</evidence>
<gene>
    <name evidence="1" type="ORF">TR51_32845</name>
</gene>